<dbReference type="AlphaFoldDB" id="D8PRV9"/>
<accession>D8PRV9</accession>
<name>D8PRV9_SCHCM</name>
<feature type="compositionally biased region" description="Polar residues" evidence="1">
    <location>
        <begin position="1"/>
        <end position="16"/>
    </location>
</feature>
<dbReference type="eggNOG" id="ENOG502SHI7">
    <property type="taxonomic scope" value="Eukaryota"/>
</dbReference>
<dbReference type="VEuPathDB" id="FungiDB:SCHCODRAFT_02610544"/>
<protein>
    <submittedName>
        <fullName evidence="2">Uncharacterized protein</fullName>
    </submittedName>
</protein>
<organism evidence="3">
    <name type="scientific">Schizophyllum commune (strain H4-8 / FGSC 9210)</name>
    <name type="common">Split gill fungus</name>
    <dbReference type="NCBI Taxonomy" id="578458"/>
    <lineage>
        <taxon>Eukaryota</taxon>
        <taxon>Fungi</taxon>
        <taxon>Dikarya</taxon>
        <taxon>Basidiomycota</taxon>
        <taxon>Agaricomycotina</taxon>
        <taxon>Agaricomycetes</taxon>
        <taxon>Agaricomycetidae</taxon>
        <taxon>Agaricales</taxon>
        <taxon>Schizophyllaceae</taxon>
        <taxon>Schizophyllum</taxon>
    </lineage>
</organism>
<evidence type="ECO:0000313" key="2">
    <source>
        <dbReference type="EMBL" id="EFJ03881.1"/>
    </source>
</evidence>
<dbReference type="InParanoid" id="D8PRV9"/>
<keyword evidence="3" id="KW-1185">Reference proteome</keyword>
<feature type="region of interest" description="Disordered" evidence="1">
    <location>
        <begin position="1"/>
        <end position="30"/>
    </location>
</feature>
<dbReference type="Proteomes" id="UP000007431">
    <property type="component" value="Unassembled WGS sequence"/>
</dbReference>
<reference evidence="2 3" key="1">
    <citation type="journal article" date="2010" name="Nat. Biotechnol.">
        <title>Genome sequence of the model mushroom Schizophyllum commune.</title>
        <authorList>
            <person name="Ohm R.A."/>
            <person name="de Jong J.F."/>
            <person name="Lugones L.G."/>
            <person name="Aerts A."/>
            <person name="Kothe E."/>
            <person name="Stajich J.E."/>
            <person name="de Vries R.P."/>
            <person name="Record E."/>
            <person name="Levasseur A."/>
            <person name="Baker S.E."/>
            <person name="Bartholomew K.A."/>
            <person name="Coutinho P.M."/>
            <person name="Erdmann S."/>
            <person name="Fowler T.J."/>
            <person name="Gathman A.C."/>
            <person name="Lombard V."/>
            <person name="Henrissat B."/>
            <person name="Knabe N."/>
            <person name="Kuees U."/>
            <person name="Lilly W.W."/>
            <person name="Lindquist E."/>
            <person name="Lucas S."/>
            <person name="Magnuson J.K."/>
            <person name="Piumi F."/>
            <person name="Raudaskoski M."/>
            <person name="Salamov A."/>
            <person name="Schmutz J."/>
            <person name="Schwarze F.W.M.R."/>
            <person name="vanKuyk P.A."/>
            <person name="Horton J.S."/>
            <person name="Grigoriev I.V."/>
            <person name="Woesten H.A.B."/>
        </authorList>
    </citation>
    <scope>NUCLEOTIDE SEQUENCE [LARGE SCALE GENOMIC DNA]</scope>
    <source>
        <strain evidence="3">H4-8 / FGSC 9210</strain>
    </source>
</reference>
<dbReference type="HOGENOM" id="CLU_634783_0_0_1"/>
<proteinExistence type="predicted"/>
<dbReference type="OMA" id="KWSEADY"/>
<evidence type="ECO:0000313" key="3">
    <source>
        <dbReference type="Proteomes" id="UP000007431"/>
    </source>
</evidence>
<feature type="non-terminal residue" evidence="2">
    <location>
        <position position="465"/>
    </location>
</feature>
<evidence type="ECO:0000256" key="1">
    <source>
        <dbReference type="SAM" id="MobiDB-lite"/>
    </source>
</evidence>
<gene>
    <name evidence="2" type="ORF">SCHCODRAFT_104265</name>
</gene>
<sequence>MSSTESSANVPQTSGAGTKRKVAVSQQRAPSASEIARNLKHFETWTQGQGLEQVPYTELPETSMGYADSVMDVSGRIPLSWVNQKSKAYKRLSVVAEPAFLSFIKDAYETSPNLFRPDEPDDLALLPVLFRQLCGVFSAHERLMAMNKSTQKYSESDYAANVYDILRSPAIKQATYRTSCALSLPQPRRSKSLSQASARVLKTRTVVPDCAVFASPSLHYLVASAFQSLKRSERVHKTGTATRRSSFRYQATPVDSPPDTPGFEFASSVWEDKKPAHQGRIEAYRQNRMSAASLLRHLHSLGIDVPIFGLIFANATVRVHVDWCQMEEGKLCIFSAPYPGQDALSEAEEGRRSPNEDQFYEWDLKQPAHILEVFFLIQNIDRWTVTDFQALVQEGLDTFAKSVKARTVKYVPWRRVDDTWFKTALAKENISASSASSAGSKRRRSSGLRFQALQAKVVDVKTSKK</sequence>
<dbReference type="EMBL" id="GL377302">
    <property type="protein sequence ID" value="EFJ03881.1"/>
    <property type="molecule type" value="Genomic_DNA"/>
</dbReference>